<protein>
    <submittedName>
        <fullName evidence="3">Uncharacterized protein</fullName>
    </submittedName>
</protein>
<dbReference type="Proteomes" id="UP001642484">
    <property type="component" value="Unassembled WGS sequence"/>
</dbReference>
<comment type="caution">
    <text evidence="3">The sequence shown here is derived from an EMBL/GenBank/DDBJ whole genome shotgun (WGS) entry which is preliminary data.</text>
</comment>
<feature type="non-terminal residue" evidence="3">
    <location>
        <position position="1"/>
    </location>
</feature>
<evidence type="ECO:0000313" key="2">
    <source>
        <dbReference type="EMBL" id="CAK9050355.1"/>
    </source>
</evidence>
<organism evidence="3 4">
    <name type="scientific">Durusdinium trenchii</name>
    <dbReference type="NCBI Taxonomy" id="1381693"/>
    <lineage>
        <taxon>Eukaryota</taxon>
        <taxon>Sar</taxon>
        <taxon>Alveolata</taxon>
        <taxon>Dinophyceae</taxon>
        <taxon>Suessiales</taxon>
        <taxon>Symbiodiniaceae</taxon>
        <taxon>Durusdinium</taxon>
    </lineage>
</organism>
<evidence type="ECO:0000313" key="3">
    <source>
        <dbReference type="EMBL" id="CAK9053082.1"/>
    </source>
</evidence>
<reference evidence="3 4" key="1">
    <citation type="submission" date="2024-02" db="EMBL/GenBank/DDBJ databases">
        <authorList>
            <person name="Chen Y."/>
            <person name="Shah S."/>
            <person name="Dougan E. K."/>
            <person name="Thang M."/>
            <person name="Chan C."/>
        </authorList>
    </citation>
    <scope>NUCLEOTIDE SEQUENCE [LARGE SCALE GENOMIC DNA]</scope>
</reference>
<feature type="non-terminal residue" evidence="3">
    <location>
        <position position="86"/>
    </location>
</feature>
<name>A0ABP0MNL1_9DINO</name>
<dbReference type="EMBL" id="CAXAMN010018791">
    <property type="protein sequence ID" value="CAK9053082.1"/>
    <property type="molecule type" value="Genomic_DNA"/>
</dbReference>
<evidence type="ECO:0000313" key="4">
    <source>
        <dbReference type="Proteomes" id="UP001642484"/>
    </source>
</evidence>
<dbReference type="EMBL" id="CAXAMN010017347">
    <property type="protein sequence ID" value="CAK9050355.1"/>
    <property type="molecule type" value="Genomic_DNA"/>
</dbReference>
<feature type="region of interest" description="Disordered" evidence="1">
    <location>
        <begin position="59"/>
        <end position="86"/>
    </location>
</feature>
<evidence type="ECO:0000256" key="1">
    <source>
        <dbReference type="SAM" id="MobiDB-lite"/>
    </source>
</evidence>
<keyword evidence="4" id="KW-1185">Reference proteome</keyword>
<accession>A0ABP0MNL1</accession>
<feature type="compositionally biased region" description="Acidic residues" evidence="1">
    <location>
        <begin position="64"/>
        <end position="74"/>
    </location>
</feature>
<sequence>ELSNATKKSETKLRERAQALRNVDLYIILNPKTLQQASPEWIDKYASTTEISNLLGGYQHMLDPSDDEGSDDTAEYSLPGDEEGLR</sequence>
<proteinExistence type="predicted"/>
<gene>
    <name evidence="2" type="ORF">CCMP2556_LOCUS25679</name>
    <name evidence="3" type="ORF">CCMP2556_LOCUS26703</name>
</gene>